<evidence type="ECO:0000256" key="1">
    <source>
        <dbReference type="ARBA" id="ARBA00004651"/>
    </source>
</evidence>
<evidence type="ECO:0000259" key="7">
    <source>
        <dbReference type="Pfam" id="PF09335"/>
    </source>
</evidence>
<proteinExistence type="inferred from homology"/>
<sequence length="242" mass="26166">MPLGSREPSSRSHRQRVLLGMAILAIFLVTALVLWYMGVLEVLRDGKGLEEAVKRLGPYGPALVIGLMTLAIVMSPIPSAPIALASGAVYGHTWGTLYVAIGSEAGALIAFTIARLIGHDALKAWLGTRLSTGFLHRFVTSQNALMMVVFATRLMPFLSFDLVSYAVGLTPLKLWRFAIATLLGILPASFLLAHFGDELASGDLQRVGLTVLALGGITLLPVAWKMAPSRYRRAMKQWLGLR</sequence>
<keyword evidence="9" id="KW-1185">Reference proteome</keyword>
<keyword evidence="5 6" id="KW-0472">Membrane</keyword>
<feature type="transmembrane region" description="Helical" evidence="6">
    <location>
        <begin position="17"/>
        <end position="39"/>
    </location>
</feature>
<evidence type="ECO:0000256" key="2">
    <source>
        <dbReference type="ARBA" id="ARBA00022475"/>
    </source>
</evidence>
<dbReference type="AlphaFoldDB" id="A0A1M5BCK9"/>
<dbReference type="GO" id="GO:0005886">
    <property type="term" value="C:plasma membrane"/>
    <property type="evidence" value="ECO:0007669"/>
    <property type="project" value="UniProtKB-SubCell"/>
</dbReference>
<feature type="transmembrane region" description="Helical" evidence="6">
    <location>
        <begin position="59"/>
        <end position="85"/>
    </location>
</feature>
<dbReference type="STRING" id="1121942.SAMN02745148_02517"/>
<dbReference type="InterPro" id="IPR032816">
    <property type="entry name" value="VTT_dom"/>
</dbReference>
<protein>
    <recommendedName>
        <fullName evidence="6">TVP38/TMEM64 family membrane protein</fullName>
    </recommendedName>
</protein>
<keyword evidence="3 6" id="KW-0812">Transmembrane</keyword>
<evidence type="ECO:0000256" key="3">
    <source>
        <dbReference type="ARBA" id="ARBA00022692"/>
    </source>
</evidence>
<evidence type="ECO:0000313" key="9">
    <source>
        <dbReference type="Proteomes" id="UP000184346"/>
    </source>
</evidence>
<dbReference type="PANTHER" id="PTHR12677:SF59">
    <property type="entry name" value="GOLGI APPARATUS MEMBRANE PROTEIN TVP38-RELATED"/>
    <property type="match status" value="1"/>
</dbReference>
<feature type="transmembrane region" description="Helical" evidence="6">
    <location>
        <begin position="144"/>
        <end position="167"/>
    </location>
</feature>
<feature type="domain" description="VTT" evidence="7">
    <location>
        <begin position="77"/>
        <end position="197"/>
    </location>
</feature>
<feature type="transmembrane region" description="Helical" evidence="6">
    <location>
        <begin position="97"/>
        <end position="117"/>
    </location>
</feature>
<evidence type="ECO:0000256" key="5">
    <source>
        <dbReference type="ARBA" id="ARBA00023136"/>
    </source>
</evidence>
<feature type="transmembrane region" description="Helical" evidence="6">
    <location>
        <begin position="207"/>
        <end position="227"/>
    </location>
</feature>
<evidence type="ECO:0000256" key="4">
    <source>
        <dbReference type="ARBA" id="ARBA00022989"/>
    </source>
</evidence>
<keyword evidence="4 6" id="KW-1133">Transmembrane helix</keyword>
<evidence type="ECO:0000313" key="8">
    <source>
        <dbReference type="EMBL" id="SHF40116.1"/>
    </source>
</evidence>
<reference evidence="8 9" key="1">
    <citation type="submission" date="2016-11" db="EMBL/GenBank/DDBJ databases">
        <authorList>
            <person name="Jaros S."/>
            <person name="Januszkiewicz K."/>
            <person name="Wedrychowicz H."/>
        </authorList>
    </citation>
    <scope>NUCLEOTIDE SEQUENCE [LARGE SCALE GENOMIC DNA]</scope>
    <source>
        <strain evidence="8 9">DSM 19980</strain>
    </source>
</reference>
<comment type="subcellular location">
    <subcellularLocation>
        <location evidence="1 6">Cell membrane</location>
        <topology evidence="1 6">Multi-pass membrane protein</topology>
    </subcellularLocation>
</comment>
<organism evidence="8 9">
    <name type="scientific">Modicisalibacter ilicicola DSM 19980</name>
    <dbReference type="NCBI Taxonomy" id="1121942"/>
    <lineage>
        <taxon>Bacteria</taxon>
        <taxon>Pseudomonadati</taxon>
        <taxon>Pseudomonadota</taxon>
        <taxon>Gammaproteobacteria</taxon>
        <taxon>Oceanospirillales</taxon>
        <taxon>Halomonadaceae</taxon>
        <taxon>Modicisalibacter</taxon>
    </lineage>
</organism>
<feature type="transmembrane region" description="Helical" evidence="6">
    <location>
        <begin position="174"/>
        <end position="195"/>
    </location>
</feature>
<name>A0A1M5BCK9_9GAMM</name>
<dbReference type="Pfam" id="PF09335">
    <property type="entry name" value="VTT_dom"/>
    <property type="match status" value="1"/>
</dbReference>
<dbReference type="InterPro" id="IPR015414">
    <property type="entry name" value="TMEM64"/>
</dbReference>
<gene>
    <name evidence="8" type="ORF">SAMN02745148_02517</name>
</gene>
<keyword evidence="2 6" id="KW-1003">Cell membrane</keyword>
<dbReference type="EMBL" id="FQUJ01000011">
    <property type="protein sequence ID" value="SHF40116.1"/>
    <property type="molecule type" value="Genomic_DNA"/>
</dbReference>
<comment type="similarity">
    <text evidence="6">Belongs to the TVP38/TMEM64 family.</text>
</comment>
<dbReference type="OrthoDB" id="9812980at2"/>
<dbReference type="PANTHER" id="PTHR12677">
    <property type="entry name" value="GOLGI APPARATUS MEMBRANE PROTEIN TVP38-RELATED"/>
    <property type="match status" value="1"/>
</dbReference>
<dbReference type="Proteomes" id="UP000184346">
    <property type="component" value="Unassembled WGS sequence"/>
</dbReference>
<accession>A0A1M5BCK9</accession>
<evidence type="ECO:0000256" key="6">
    <source>
        <dbReference type="RuleBase" id="RU366058"/>
    </source>
</evidence>